<protein>
    <submittedName>
        <fullName evidence="2">Uncharacterized protein</fullName>
    </submittedName>
</protein>
<dbReference type="AlphaFoldDB" id="A0AAW0ALH5"/>
<comment type="caution">
    <text evidence="2">The sequence shown here is derived from an EMBL/GenBank/DDBJ whole genome shotgun (WGS) entry which is preliminary data.</text>
</comment>
<name>A0AAW0ALH5_9AGAR</name>
<evidence type="ECO:0000256" key="1">
    <source>
        <dbReference type="SAM" id="MobiDB-lite"/>
    </source>
</evidence>
<proteinExistence type="predicted"/>
<feature type="region of interest" description="Disordered" evidence="1">
    <location>
        <begin position="60"/>
        <end position="87"/>
    </location>
</feature>
<accession>A0AAW0ALH5</accession>
<organism evidence="2 3">
    <name type="scientific">Favolaschia claudopus</name>
    <dbReference type="NCBI Taxonomy" id="2862362"/>
    <lineage>
        <taxon>Eukaryota</taxon>
        <taxon>Fungi</taxon>
        <taxon>Dikarya</taxon>
        <taxon>Basidiomycota</taxon>
        <taxon>Agaricomycotina</taxon>
        <taxon>Agaricomycetes</taxon>
        <taxon>Agaricomycetidae</taxon>
        <taxon>Agaricales</taxon>
        <taxon>Marasmiineae</taxon>
        <taxon>Mycenaceae</taxon>
        <taxon>Favolaschia</taxon>
    </lineage>
</organism>
<dbReference type="Proteomes" id="UP001362999">
    <property type="component" value="Unassembled WGS sequence"/>
</dbReference>
<reference evidence="2 3" key="1">
    <citation type="journal article" date="2024" name="J Genomics">
        <title>Draft genome sequencing and assembly of Favolaschia claudopus CIRM-BRFM 2984 isolated from oak limbs.</title>
        <authorList>
            <person name="Navarro D."/>
            <person name="Drula E."/>
            <person name="Chaduli D."/>
            <person name="Cazenave R."/>
            <person name="Ahrendt S."/>
            <person name="Wang J."/>
            <person name="Lipzen A."/>
            <person name="Daum C."/>
            <person name="Barry K."/>
            <person name="Grigoriev I.V."/>
            <person name="Favel A."/>
            <person name="Rosso M.N."/>
            <person name="Martin F."/>
        </authorList>
    </citation>
    <scope>NUCLEOTIDE SEQUENCE [LARGE SCALE GENOMIC DNA]</scope>
    <source>
        <strain evidence="2 3">CIRM-BRFM 2984</strain>
    </source>
</reference>
<feature type="region of interest" description="Disordered" evidence="1">
    <location>
        <begin position="112"/>
        <end position="141"/>
    </location>
</feature>
<evidence type="ECO:0000313" key="3">
    <source>
        <dbReference type="Proteomes" id="UP001362999"/>
    </source>
</evidence>
<keyword evidence="3" id="KW-1185">Reference proteome</keyword>
<feature type="compositionally biased region" description="Gly residues" evidence="1">
    <location>
        <begin position="115"/>
        <end position="136"/>
    </location>
</feature>
<dbReference type="EMBL" id="JAWWNJ010000058">
    <property type="protein sequence ID" value="KAK7013797.1"/>
    <property type="molecule type" value="Genomic_DNA"/>
</dbReference>
<gene>
    <name evidence="2" type="ORF">R3P38DRAFT_3206356</name>
</gene>
<evidence type="ECO:0000313" key="2">
    <source>
        <dbReference type="EMBL" id="KAK7013797.1"/>
    </source>
</evidence>
<sequence length="299" mass="30146">MAMYGSLWFSPSRLPRVSPAMHAPDFQRIPIHPNAPSLPRLLTSRLLLWHPTLPPASLARTCPLDDPSASPSPGRAGAGLQPHIRGPCHARGKEEIRGEWGRSRARVVEGRGVRSAGGDGKRNGNGLGCGWGGGGRASVDSRGKRIEASGRPQYGAGAGAGDDAGSVIKARGRRQADFSVAEGAMARKGPGVGGGVGVTVRRFESSTPADAGASIGEGVSGTGHGSDCAAFSGGAAGVRGDGGVADNPGAPPPMRSFELLMMSASEAVACVLVQSAGAGSAAVFVVSIETGNEGSRGRV</sequence>